<proteinExistence type="predicted"/>
<dbReference type="AlphaFoldDB" id="A0A532V7S2"/>
<feature type="compositionally biased region" description="Basic and acidic residues" evidence="1">
    <location>
        <begin position="191"/>
        <end position="204"/>
    </location>
</feature>
<evidence type="ECO:0000313" key="3">
    <source>
        <dbReference type="EMBL" id="TKJ43240.1"/>
    </source>
</evidence>
<protein>
    <recommendedName>
        <fullName evidence="2">CD-NTase-associated protein 12/Pycsar effector protein TIR domain-containing protein</fullName>
    </recommendedName>
</protein>
<reference evidence="3 4" key="1">
    <citation type="submission" date="2017-06" db="EMBL/GenBank/DDBJ databases">
        <title>Novel microbial phyla capable of carbon fixation and sulfur reduction in deep-sea sediments.</title>
        <authorList>
            <person name="Huang J."/>
            <person name="Baker B."/>
            <person name="Wang Y."/>
        </authorList>
    </citation>
    <scope>NUCLEOTIDE SEQUENCE [LARGE SCALE GENOMIC DNA]</scope>
    <source>
        <strain evidence="3">B3_TA06</strain>
    </source>
</reference>
<evidence type="ECO:0000313" key="4">
    <source>
        <dbReference type="Proteomes" id="UP000317778"/>
    </source>
</evidence>
<name>A0A532V7S2_UNCT6</name>
<dbReference type="EMBL" id="NJBO01000005">
    <property type="protein sequence ID" value="TKJ43240.1"/>
    <property type="molecule type" value="Genomic_DNA"/>
</dbReference>
<accession>A0A532V7S2</accession>
<dbReference type="GO" id="GO:0050135">
    <property type="term" value="F:NADP+ nucleosidase activity"/>
    <property type="evidence" value="ECO:0007669"/>
    <property type="project" value="InterPro"/>
</dbReference>
<sequence>MLLPIFTSEDDVEIIVNYLKTKVKGATIADAKATLKKKILDPRKIRAYRTWGIISKEGENIKLTPLGQELGRAAETNKPAIYAQILRKIKPYFSVLEWIYHQNLDKVTNVEVATHWDEHYKSYLGTANETAIKDMAVCFFRLTQAAGLGQLVMGWGEKLTHVEIFKEAVQQFIEGGVKIEEEPEEAQPLVEEEKREPLEPEPSRPPRKLRVFISHGKNMNIVAKVKEILDLVDFDYEIAVEEETTAIPVPDKVFSAMRRCDAAVICVTADEKEKRTDEKSGEEFYGVNENVLIEIGAAFVLYEKKVVLVWDTRVKVPSNLGGLYRCEFSGDELSWDAGTKLMKAAKKFKEQAFDFTKLEE</sequence>
<dbReference type="InterPro" id="IPR019302">
    <property type="entry name" value="CAP12/PCTIR_TIR_dom"/>
</dbReference>
<feature type="domain" description="CD-NTase-associated protein 12/Pycsar effector protein TIR" evidence="2">
    <location>
        <begin position="210"/>
        <end position="329"/>
    </location>
</feature>
<evidence type="ECO:0000256" key="1">
    <source>
        <dbReference type="SAM" id="MobiDB-lite"/>
    </source>
</evidence>
<dbReference type="Proteomes" id="UP000317778">
    <property type="component" value="Unassembled WGS sequence"/>
</dbReference>
<feature type="region of interest" description="Disordered" evidence="1">
    <location>
        <begin position="182"/>
        <end position="206"/>
    </location>
</feature>
<gene>
    <name evidence="3" type="ORF">CEE36_04190</name>
</gene>
<evidence type="ECO:0000259" key="2">
    <source>
        <dbReference type="Pfam" id="PF10137"/>
    </source>
</evidence>
<organism evidence="3 4">
    <name type="scientific">candidate division TA06 bacterium B3_TA06</name>
    <dbReference type="NCBI Taxonomy" id="2012487"/>
    <lineage>
        <taxon>Bacteria</taxon>
        <taxon>Bacteria division TA06</taxon>
    </lineage>
</organism>
<dbReference type="Pfam" id="PF10137">
    <property type="entry name" value="CAP12-PCTIR_TIR"/>
    <property type="match status" value="1"/>
</dbReference>
<comment type="caution">
    <text evidence="3">The sequence shown here is derived from an EMBL/GenBank/DDBJ whole genome shotgun (WGS) entry which is preliminary data.</text>
</comment>